<evidence type="ECO:0000256" key="1">
    <source>
        <dbReference type="ARBA" id="ARBA00023002"/>
    </source>
</evidence>
<dbReference type="EMBL" id="CP041692">
    <property type="protein sequence ID" value="QDP96142.1"/>
    <property type="molecule type" value="Genomic_DNA"/>
</dbReference>
<feature type="region of interest" description="Disordered" evidence="2">
    <location>
        <begin position="275"/>
        <end position="365"/>
    </location>
</feature>
<keyword evidence="1" id="KW-0560">Oxidoreductase</keyword>
<dbReference type="CDD" id="cd01097">
    <property type="entry name" value="Tetrahydromethanopterin_reductase"/>
    <property type="match status" value="1"/>
</dbReference>
<evidence type="ECO:0000313" key="6">
    <source>
        <dbReference type="Proteomes" id="UP000319263"/>
    </source>
</evidence>
<dbReference type="InterPro" id="IPR011251">
    <property type="entry name" value="Luciferase-like_dom"/>
</dbReference>
<reference evidence="5 6" key="1">
    <citation type="submission" date="2019-07" db="EMBL/GenBank/DDBJ databases">
        <title>Microlunatus dokdonensis sp. nov. isolated from the rhizospheric soil of the wild plant Elymus tsukushiensis.</title>
        <authorList>
            <person name="Ghim S.-Y."/>
            <person name="Hwang Y.-J."/>
            <person name="Son J.-S."/>
            <person name="Shin J.-H."/>
        </authorList>
    </citation>
    <scope>NUCLEOTIDE SEQUENCE [LARGE SCALE GENOMIC DNA]</scope>
    <source>
        <strain evidence="5 6">KUDC0627</strain>
    </source>
</reference>
<gene>
    <name evidence="5" type="ORF">FOE78_09725</name>
</gene>
<evidence type="ECO:0000259" key="4">
    <source>
        <dbReference type="Pfam" id="PF01814"/>
    </source>
</evidence>
<feature type="domain" description="Hemerythrin-like" evidence="4">
    <location>
        <begin position="374"/>
        <end position="515"/>
    </location>
</feature>
<accession>A0A516PYA7</accession>
<proteinExistence type="predicted"/>
<dbReference type="OrthoDB" id="3682986at2"/>
<dbReference type="PANTHER" id="PTHR43244:SF1">
    <property type="entry name" value="5,10-METHYLENETETRAHYDROMETHANOPTERIN REDUCTASE"/>
    <property type="match status" value="1"/>
</dbReference>
<dbReference type="AlphaFoldDB" id="A0A516PYA7"/>
<keyword evidence="6" id="KW-1185">Reference proteome</keyword>
<feature type="domain" description="Luciferase-like" evidence="3">
    <location>
        <begin position="10"/>
        <end position="230"/>
    </location>
</feature>
<dbReference type="InterPro" id="IPR036661">
    <property type="entry name" value="Luciferase-like_sf"/>
</dbReference>
<dbReference type="RefSeq" id="WP_143986108.1">
    <property type="nucleotide sequence ID" value="NZ_CP041692.1"/>
</dbReference>
<protein>
    <submittedName>
        <fullName evidence="5">LLM class flavin-dependent oxidoreductase</fullName>
    </submittedName>
</protein>
<dbReference type="PANTHER" id="PTHR43244">
    <property type="match status" value="1"/>
</dbReference>
<dbReference type="InterPro" id="IPR050564">
    <property type="entry name" value="F420-G6PD/mer"/>
</dbReference>
<feature type="compositionally biased region" description="Basic and acidic residues" evidence="2">
    <location>
        <begin position="275"/>
        <end position="338"/>
    </location>
</feature>
<dbReference type="GO" id="GO:0016705">
    <property type="term" value="F:oxidoreductase activity, acting on paired donors, with incorporation or reduction of molecular oxygen"/>
    <property type="evidence" value="ECO:0007669"/>
    <property type="project" value="InterPro"/>
</dbReference>
<dbReference type="Pfam" id="PF01814">
    <property type="entry name" value="Hemerythrin"/>
    <property type="match status" value="1"/>
</dbReference>
<dbReference type="KEGG" id="mik:FOE78_09725"/>
<organism evidence="5 6">
    <name type="scientific">Microlunatus elymi</name>
    <dbReference type="NCBI Taxonomy" id="2596828"/>
    <lineage>
        <taxon>Bacteria</taxon>
        <taxon>Bacillati</taxon>
        <taxon>Actinomycetota</taxon>
        <taxon>Actinomycetes</taxon>
        <taxon>Propionibacteriales</taxon>
        <taxon>Propionibacteriaceae</taxon>
        <taxon>Microlunatus</taxon>
    </lineage>
</organism>
<evidence type="ECO:0000313" key="5">
    <source>
        <dbReference type="EMBL" id="QDP96142.1"/>
    </source>
</evidence>
<dbReference type="Gene3D" id="3.20.20.30">
    <property type="entry name" value="Luciferase-like domain"/>
    <property type="match status" value="1"/>
</dbReference>
<evidence type="ECO:0000256" key="2">
    <source>
        <dbReference type="SAM" id="MobiDB-lite"/>
    </source>
</evidence>
<evidence type="ECO:0000259" key="3">
    <source>
        <dbReference type="Pfam" id="PF00296"/>
    </source>
</evidence>
<dbReference type="CDD" id="cd12108">
    <property type="entry name" value="Hr-like"/>
    <property type="match status" value="1"/>
</dbReference>
<sequence>MPDYGRELSFGTFITPANADPQHAVELAQLSERLGLELVTFQDHPYQPAFLDTWTLISYVAARTERISLSANVTNLPLRPPAVLARSVASLDLLSDGRIELGLGAGAFWDAIEAMGATRLTPGESIEALEEAIIILRALWDADQRGGVRVDGKHYRVHGAKRGPAPAHPVGIWIGAYKPRMLRLTGRLADGWLPSEGYLQPGDLARANKIIDEAAVKAGRRPADIRRLLNLSGLEIDHLVELAVVDGIDTFIVPADDAAAVHQVAAVAEEVRDRVARAREKSSHHGPGDHHANQIPEHQLDKGPEPVEAPEPHRSEPELTDRSEYDRLGVHPTPDDGARLLPRQPWDEAGRPHRRPSGPEVEYTARGRAVGKHLIDVHDHLREELTVVRDIVEQVRTGAVQAAAARSTINDLTMRQNDWTLGAYCASYCRLVAGHHGLEDESIFPHLRQSDRDLGEILDRLIDEHQVIHEVLEEIDRRLVGVIEDPGHYEPLQEAVDLLSDTLLSHLSYEEQELVEPLARFGFYAHQV</sequence>
<dbReference type="SUPFAM" id="SSF51679">
    <property type="entry name" value="Bacterial luciferase-like"/>
    <property type="match status" value="1"/>
</dbReference>
<dbReference type="InterPro" id="IPR012312">
    <property type="entry name" value="Hemerythrin-like"/>
</dbReference>
<dbReference type="Gene3D" id="1.20.120.520">
    <property type="entry name" value="nmb1532 protein domain like"/>
    <property type="match status" value="1"/>
</dbReference>
<name>A0A516PYA7_9ACTN</name>
<dbReference type="Pfam" id="PF00296">
    <property type="entry name" value="Bac_luciferase"/>
    <property type="match status" value="1"/>
</dbReference>
<dbReference type="Proteomes" id="UP000319263">
    <property type="component" value="Chromosome"/>
</dbReference>